<sequence length="222" mass="25476">MTLFEQFKEVHEHMRSAIRIGIIPQPALPKLLEPMIEAIFREQFRKLCSLLGEKNLTLISSIDDKFSEAACISAIEEGMKLELQPLKALEHTKEKDAEISKKIHSILKKQVSTLTIENRIEETEVIEISDIIIIGFDETDTSQSQRFDRTKKTLFGFEAACQPTDKLCIELNVPQQWTPDADGNVYFEYITRVPGSLKMRSTVEIPEKLVQKWKFDISGIQH</sequence>
<dbReference type="Proteomes" id="UP000244898">
    <property type="component" value="Unassembled WGS sequence"/>
</dbReference>
<name>A0A2R8C711_9RHOB</name>
<gene>
    <name evidence="1" type="ORF">TRM7615_01718</name>
</gene>
<evidence type="ECO:0000313" key="2">
    <source>
        <dbReference type="Proteomes" id="UP000244898"/>
    </source>
</evidence>
<organism evidence="1 2">
    <name type="scientific">Falsiruegeria mediterranea M17</name>
    <dbReference type="NCBI Taxonomy" id="1200281"/>
    <lineage>
        <taxon>Bacteria</taxon>
        <taxon>Pseudomonadati</taxon>
        <taxon>Pseudomonadota</taxon>
        <taxon>Alphaproteobacteria</taxon>
        <taxon>Rhodobacterales</taxon>
        <taxon>Roseobacteraceae</taxon>
        <taxon>Falsiruegeria</taxon>
    </lineage>
</organism>
<reference evidence="2" key="1">
    <citation type="submission" date="2018-03" db="EMBL/GenBank/DDBJ databases">
        <authorList>
            <person name="Rodrigo-Torres L."/>
            <person name="Arahal R. D."/>
            <person name="Lucena T."/>
        </authorList>
    </citation>
    <scope>NUCLEOTIDE SEQUENCE [LARGE SCALE GENOMIC DNA]</scope>
    <source>
        <strain evidence="2">CECT 7615</strain>
    </source>
</reference>
<evidence type="ECO:0000313" key="1">
    <source>
        <dbReference type="EMBL" id="SPJ28221.1"/>
    </source>
</evidence>
<proteinExistence type="predicted"/>
<protein>
    <submittedName>
        <fullName evidence="1">Uncharacterized protein</fullName>
    </submittedName>
</protein>
<dbReference type="RefSeq" id="WP_108786502.1">
    <property type="nucleotide sequence ID" value="NZ_ONZG01000004.1"/>
</dbReference>
<dbReference type="EMBL" id="ONZG01000004">
    <property type="protein sequence ID" value="SPJ28221.1"/>
    <property type="molecule type" value="Genomic_DNA"/>
</dbReference>
<accession>A0A2R8C711</accession>
<dbReference type="OrthoDB" id="7860858at2"/>
<dbReference type="AlphaFoldDB" id="A0A2R8C711"/>
<keyword evidence="2" id="KW-1185">Reference proteome</keyword>